<accession>A0AAN6XWH3</accession>
<reference evidence="3" key="1">
    <citation type="journal article" date="2023" name="Mol. Phylogenet. Evol.">
        <title>Genome-scale phylogeny and comparative genomics of the fungal order Sordariales.</title>
        <authorList>
            <person name="Hensen N."/>
            <person name="Bonometti L."/>
            <person name="Westerberg I."/>
            <person name="Brannstrom I.O."/>
            <person name="Guillou S."/>
            <person name="Cros-Aarteil S."/>
            <person name="Calhoun S."/>
            <person name="Haridas S."/>
            <person name="Kuo A."/>
            <person name="Mondo S."/>
            <person name="Pangilinan J."/>
            <person name="Riley R."/>
            <person name="LaButti K."/>
            <person name="Andreopoulos B."/>
            <person name="Lipzen A."/>
            <person name="Chen C."/>
            <person name="Yan M."/>
            <person name="Daum C."/>
            <person name="Ng V."/>
            <person name="Clum A."/>
            <person name="Steindorff A."/>
            <person name="Ohm R.A."/>
            <person name="Martin F."/>
            <person name="Silar P."/>
            <person name="Natvig D.O."/>
            <person name="Lalanne C."/>
            <person name="Gautier V."/>
            <person name="Ament-Velasquez S.L."/>
            <person name="Kruys A."/>
            <person name="Hutchinson M.I."/>
            <person name="Powell A.J."/>
            <person name="Barry K."/>
            <person name="Miller A.N."/>
            <person name="Grigoriev I.V."/>
            <person name="Debuchy R."/>
            <person name="Gladieux P."/>
            <person name="Hiltunen Thoren M."/>
            <person name="Johannesson H."/>
        </authorList>
    </citation>
    <scope>NUCLEOTIDE SEQUENCE</scope>
    <source>
        <strain evidence="3">PSN293</strain>
    </source>
</reference>
<dbReference type="EMBL" id="MU858268">
    <property type="protein sequence ID" value="KAK4207885.1"/>
    <property type="molecule type" value="Genomic_DNA"/>
</dbReference>
<feature type="domain" description="NACHT" evidence="2">
    <location>
        <begin position="12"/>
        <end position="50"/>
    </location>
</feature>
<keyword evidence="4" id="KW-1185">Reference proteome</keyword>
<sequence>EFPRWRYNSESRLVWIKGDPGKGKTMLLCGIIDELEQPITAGGGNLAYFF</sequence>
<name>A0AAN6XWH3_9PEZI</name>
<feature type="non-terminal residue" evidence="3">
    <location>
        <position position="1"/>
    </location>
</feature>
<evidence type="ECO:0000256" key="1">
    <source>
        <dbReference type="ARBA" id="ARBA00022737"/>
    </source>
</evidence>
<reference evidence="3" key="2">
    <citation type="submission" date="2023-05" db="EMBL/GenBank/DDBJ databases">
        <authorList>
            <consortium name="Lawrence Berkeley National Laboratory"/>
            <person name="Steindorff A."/>
            <person name="Hensen N."/>
            <person name="Bonometti L."/>
            <person name="Westerberg I."/>
            <person name="Brannstrom I.O."/>
            <person name="Guillou S."/>
            <person name="Cros-Aarteil S."/>
            <person name="Calhoun S."/>
            <person name="Haridas S."/>
            <person name="Kuo A."/>
            <person name="Mondo S."/>
            <person name="Pangilinan J."/>
            <person name="Riley R."/>
            <person name="Labutti K."/>
            <person name="Andreopoulos B."/>
            <person name="Lipzen A."/>
            <person name="Chen C."/>
            <person name="Yanf M."/>
            <person name="Daum C."/>
            <person name="Ng V."/>
            <person name="Clum A."/>
            <person name="Ohm R."/>
            <person name="Martin F."/>
            <person name="Silar P."/>
            <person name="Natvig D."/>
            <person name="Lalanne C."/>
            <person name="Gautier V."/>
            <person name="Ament-Velasquez S.L."/>
            <person name="Kruys A."/>
            <person name="Hutchinson M.I."/>
            <person name="Powell A.J."/>
            <person name="Barry K."/>
            <person name="Miller A.N."/>
            <person name="Grigoriev I.V."/>
            <person name="Debuchy R."/>
            <person name="Gladieux P."/>
            <person name="Thoren M.H."/>
            <person name="Johannesson H."/>
        </authorList>
    </citation>
    <scope>NUCLEOTIDE SEQUENCE</scope>
    <source>
        <strain evidence="3">PSN293</strain>
    </source>
</reference>
<comment type="caution">
    <text evidence="3">The sequence shown here is derived from an EMBL/GenBank/DDBJ whole genome shotgun (WGS) entry which is preliminary data.</text>
</comment>
<protein>
    <recommendedName>
        <fullName evidence="2">NACHT domain-containing protein</fullName>
    </recommendedName>
</protein>
<keyword evidence="1" id="KW-0677">Repeat</keyword>
<dbReference type="Proteomes" id="UP001301769">
    <property type="component" value="Unassembled WGS sequence"/>
</dbReference>
<dbReference type="InterPro" id="IPR007111">
    <property type="entry name" value="NACHT_NTPase"/>
</dbReference>
<proteinExistence type="predicted"/>
<dbReference type="AlphaFoldDB" id="A0AAN6XWH3"/>
<dbReference type="PROSITE" id="PS50837">
    <property type="entry name" value="NACHT"/>
    <property type="match status" value="1"/>
</dbReference>
<organism evidence="3 4">
    <name type="scientific">Rhypophila decipiens</name>
    <dbReference type="NCBI Taxonomy" id="261697"/>
    <lineage>
        <taxon>Eukaryota</taxon>
        <taxon>Fungi</taxon>
        <taxon>Dikarya</taxon>
        <taxon>Ascomycota</taxon>
        <taxon>Pezizomycotina</taxon>
        <taxon>Sordariomycetes</taxon>
        <taxon>Sordariomycetidae</taxon>
        <taxon>Sordariales</taxon>
        <taxon>Naviculisporaceae</taxon>
        <taxon>Rhypophila</taxon>
    </lineage>
</organism>
<gene>
    <name evidence="3" type="ORF">QBC37DRAFT_259694</name>
</gene>
<evidence type="ECO:0000313" key="4">
    <source>
        <dbReference type="Proteomes" id="UP001301769"/>
    </source>
</evidence>
<dbReference type="Pfam" id="PF24883">
    <property type="entry name" value="NPHP3_N"/>
    <property type="match status" value="1"/>
</dbReference>
<feature type="non-terminal residue" evidence="3">
    <location>
        <position position="50"/>
    </location>
</feature>
<dbReference type="InterPro" id="IPR056884">
    <property type="entry name" value="NPHP3-like_N"/>
</dbReference>
<evidence type="ECO:0000259" key="2">
    <source>
        <dbReference type="PROSITE" id="PS50837"/>
    </source>
</evidence>
<evidence type="ECO:0000313" key="3">
    <source>
        <dbReference type="EMBL" id="KAK4207885.1"/>
    </source>
</evidence>